<organism evidence="10 11">
    <name type="scientific">Porites lobata</name>
    <dbReference type="NCBI Taxonomy" id="104759"/>
    <lineage>
        <taxon>Eukaryota</taxon>
        <taxon>Metazoa</taxon>
        <taxon>Cnidaria</taxon>
        <taxon>Anthozoa</taxon>
        <taxon>Hexacorallia</taxon>
        <taxon>Scleractinia</taxon>
        <taxon>Fungiina</taxon>
        <taxon>Poritidae</taxon>
        <taxon>Porites</taxon>
    </lineage>
</organism>
<dbReference type="Proteomes" id="UP001159405">
    <property type="component" value="Unassembled WGS sequence"/>
</dbReference>
<sequence length="313" mass="35565">MALTNALFKVFEPYKDIIKSSEIPVKTSIITLVLYGFKAFLQEIVFNCPRDFHILYGSLFICGPAVILFCLSMLISESFWTLVTGCCRLQSRKRRLVWWKSSKSIYLSLLPPFMWLVFAFMEGDFYTCLTLGPFKVAKERITDPIALSALQDKFASAKNVSAIISWAMLISLTLIVTIAVTLSRLFAQVDPKLQGEIEFDEIEAQEAVELWNAKLKKLAKAQAHKVIQEVEKLADDSDVAEQIRRGESYLKQLYPRYGGVVSGHYRDNNWRPREVEIVSEQEDFHDHGAASADHLLINATKVRSYGARHTTSI</sequence>
<evidence type="ECO:0000256" key="8">
    <source>
        <dbReference type="ARBA" id="ARBA00023303"/>
    </source>
</evidence>
<proteinExistence type="inferred from homology"/>
<evidence type="ECO:0000256" key="1">
    <source>
        <dbReference type="ARBA" id="ARBA00004141"/>
    </source>
</evidence>
<evidence type="ECO:0000313" key="11">
    <source>
        <dbReference type="Proteomes" id="UP001159405"/>
    </source>
</evidence>
<keyword evidence="4 9" id="KW-0812">Transmembrane</keyword>
<gene>
    <name evidence="10" type="ORF">PLOB_00039002</name>
</gene>
<feature type="transmembrane region" description="Helical" evidence="9">
    <location>
        <begin position="163"/>
        <end position="187"/>
    </location>
</feature>
<dbReference type="PANTHER" id="PTHR32261:SF1">
    <property type="entry name" value="CALCIUM HOMEOSTASIS MODULATOR PROTEIN"/>
    <property type="match status" value="1"/>
</dbReference>
<keyword evidence="11" id="KW-1185">Reference proteome</keyword>
<feature type="transmembrane region" description="Helical" evidence="9">
    <location>
        <begin position="104"/>
        <end position="121"/>
    </location>
</feature>
<feature type="transmembrane region" description="Helical" evidence="9">
    <location>
        <begin position="53"/>
        <end position="83"/>
    </location>
</feature>
<keyword evidence="6" id="KW-0406">Ion transport</keyword>
<comment type="subcellular location">
    <subcellularLocation>
        <location evidence="1">Membrane</location>
        <topology evidence="1">Multi-pass membrane protein</topology>
    </subcellularLocation>
</comment>
<keyword evidence="5 9" id="KW-1133">Transmembrane helix</keyword>
<dbReference type="EMBL" id="CALNXK010000059">
    <property type="protein sequence ID" value="CAH3137453.1"/>
    <property type="molecule type" value="Genomic_DNA"/>
</dbReference>
<evidence type="ECO:0000256" key="3">
    <source>
        <dbReference type="ARBA" id="ARBA00022448"/>
    </source>
</evidence>
<dbReference type="PANTHER" id="PTHR32261">
    <property type="entry name" value="CALCIUM HOMEOSTASIS MODULATOR PROTEIN"/>
    <property type="match status" value="1"/>
</dbReference>
<dbReference type="InterPro" id="IPR029569">
    <property type="entry name" value="CALHM"/>
</dbReference>
<protein>
    <submittedName>
        <fullName evidence="10">Uncharacterized protein</fullName>
    </submittedName>
</protein>
<keyword evidence="3" id="KW-0813">Transport</keyword>
<reference evidence="10 11" key="1">
    <citation type="submission" date="2022-05" db="EMBL/GenBank/DDBJ databases">
        <authorList>
            <consortium name="Genoscope - CEA"/>
            <person name="William W."/>
        </authorList>
    </citation>
    <scope>NUCLEOTIDE SEQUENCE [LARGE SCALE GENOMIC DNA]</scope>
</reference>
<dbReference type="Pfam" id="PF14798">
    <property type="entry name" value="Ca_hom_mod"/>
    <property type="match status" value="1"/>
</dbReference>
<evidence type="ECO:0000256" key="2">
    <source>
        <dbReference type="ARBA" id="ARBA00008497"/>
    </source>
</evidence>
<comment type="caution">
    <text evidence="10">The sequence shown here is derived from an EMBL/GenBank/DDBJ whole genome shotgun (WGS) entry which is preliminary data.</text>
</comment>
<evidence type="ECO:0000256" key="5">
    <source>
        <dbReference type="ARBA" id="ARBA00022989"/>
    </source>
</evidence>
<name>A0ABN8PC34_9CNID</name>
<accession>A0ABN8PC34</accession>
<evidence type="ECO:0000256" key="9">
    <source>
        <dbReference type="SAM" id="Phobius"/>
    </source>
</evidence>
<evidence type="ECO:0000256" key="7">
    <source>
        <dbReference type="ARBA" id="ARBA00023136"/>
    </source>
</evidence>
<evidence type="ECO:0000256" key="4">
    <source>
        <dbReference type="ARBA" id="ARBA00022692"/>
    </source>
</evidence>
<keyword evidence="7 9" id="KW-0472">Membrane</keyword>
<keyword evidence="8" id="KW-0407">Ion channel</keyword>
<comment type="similarity">
    <text evidence="2">Belongs to the CALHM family.</text>
</comment>
<evidence type="ECO:0000256" key="6">
    <source>
        <dbReference type="ARBA" id="ARBA00023065"/>
    </source>
</evidence>
<evidence type="ECO:0000313" key="10">
    <source>
        <dbReference type="EMBL" id="CAH3137453.1"/>
    </source>
</evidence>